<evidence type="ECO:0000313" key="3">
    <source>
        <dbReference type="Proteomes" id="UP000807469"/>
    </source>
</evidence>
<comment type="caution">
    <text evidence="2">The sequence shown here is derived from an EMBL/GenBank/DDBJ whole genome shotgun (WGS) entry which is preliminary data.</text>
</comment>
<feature type="compositionally biased region" description="Low complexity" evidence="1">
    <location>
        <begin position="37"/>
        <end position="53"/>
    </location>
</feature>
<dbReference type="AlphaFoldDB" id="A0A9P6CSK6"/>
<gene>
    <name evidence="2" type="ORF">BDN70DRAFT_887277</name>
</gene>
<accession>A0A9P6CSK6</accession>
<protein>
    <submittedName>
        <fullName evidence="2">Uncharacterized protein</fullName>
    </submittedName>
</protein>
<proteinExistence type="predicted"/>
<name>A0A9P6CSK6_9AGAR</name>
<evidence type="ECO:0000256" key="1">
    <source>
        <dbReference type="SAM" id="MobiDB-lite"/>
    </source>
</evidence>
<reference evidence="2" key="1">
    <citation type="submission" date="2020-11" db="EMBL/GenBank/DDBJ databases">
        <authorList>
            <consortium name="DOE Joint Genome Institute"/>
            <person name="Ahrendt S."/>
            <person name="Riley R."/>
            <person name="Andreopoulos W."/>
            <person name="Labutti K."/>
            <person name="Pangilinan J."/>
            <person name="Ruiz-Duenas F.J."/>
            <person name="Barrasa J.M."/>
            <person name="Sanchez-Garcia M."/>
            <person name="Camarero S."/>
            <person name="Miyauchi S."/>
            <person name="Serrano A."/>
            <person name="Linde D."/>
            <person name="Babiker R."/>
            <person name="Drula E."/>
            <person name="Ayuso-Fernandez I."/>
            <person name="Pacheco R."/>
            <person name="Padilla G."/>
            <person name="Ferreira P."/>
            <person name="Barriuso J."/>
            <person name="Kellner H."/>
            <person name="Castanera R."/>
            <person name="Alfaro M."/>
            <person name="Ramirez L."/>
            <person name="Pisabarro A.G."/>
            <person name="Kuo A."/>
            <person name="Tritt A."/>
            <person name="Lipzen A."/>
            <person name="He G."/>
            <person name="Yan M."/>
            <person name="Ng V."/>
            <person name="Cullen D."/>
            <person name="Martin F."/>
            <person name="Rosso M.-N."/>
            <person name="Henrissat B."/>
            <person name="Hibbett D."/>
            <person name="Martinez A.T."/>
            <person name="Grigoriev I.V."/>
        </authorList>
    </citation>
    <scope>NUCLEOTIDE SEQUENCE</scope>
    <source>
        <strain evidence="2">CIRM-BRFM 674</strain>
    </source>
</reference>
<sequence>MHNLYCSRSSLSWALVSSESRVFCSTPWCLIYDGPTPRLSSSSSRRATTLPARPQSHTNSMNSCTYTPNAIPLEIHTSRLEIKVYLRRSIRSCHPPCPSFPHIAHLIQYISSRMYAYTFIHASSALFSWSYSVLFQCVFILPTTPTLDEDRPG</sequence>
<dbReference type="Proteomes" id="UP000807469">
    <property type="component" value="Unassembled WGS sequence"/>
</dbReference>
<organism evidence="2 3">
    <name type="scientific">Pholiota conissans</name>
    <dbReference type="NCBI Taxonomy" id="109636"/>
    <lineage>
        <taxon>Eukaryota</taxon>
        <taxon>Fungi</taxon>
        <taxon>Dikarya</taxon>
        <taxon>Basidiomycota</taxon>
        <taxon>Agaricomycotina</taxon>
        <taxon>Agaricomycetes</taxon>
        <taxon>Agaricomycetidae</taxon>
        <taxon>Agaricales</taxon>
        <taxon>Agaricineae</taxon>
        <taxon>Strophariaceae</taxon>
        <taxon>Pholiota</taxon>
    </lineage>
</organism>
<feature type="region of interest" description="Disordered" evidence="1">
    <location>
        <begin position="37"/>
        <end position="59"/>
    </location>
</feature>
<dbReference type="EMBL" id="MU155566">
    <property type="protein sequence ID" value="KAF9472195.1"/>
    <property type="molecule type" value="Genomic_DNA"/>
</dbReference>
<evidence type="ECO:0000313" key="2">
    <source>
        <dbReference type="EMBL" id="KAF9472195.1"/>
    </source>
</evidence>
<keyword evidence="3" id="KW-1185">Reference proteome</keyword>